<proteinExistence type="predicted"/>
<dbReference type="RefSeq" id="WP_264070420.1">
    <property type="nucleotide sequence ID" value="NZ_JACKTY010000040.1"/>
</dbReference>
<name>A0ABT3CI85_9MYCO</name>
<evidence type="ECO:0000313" key="2">
    <source>
        <dbReference type="Proteomes" id="UP001526201"/>
    </source>
</evidence>
<comment type="caution">
    <text evidence="1">The sequence shown here is derived from an EMBL/GenBank/DDBJ whole genome shotgun (WGS) entry which is preliminary data.</text>
</comment>
<sequence length="178" mass="18593">MGSTVTDAVTSVGGWLFDRGMAGWEVNVLLAECAEVRPLEILGAQCFELDAALGSLRKSPQAHAPAVANEVFDNDDRVRQAVLLAMRRGVAEVSFWGPGTPAGVDRTVTTVEYPLTSAAKVFKSHALCAAAAGEMAGPTETFFRGPGSGSQLRRSITAATAVATTARTMIVTATPDQP</sequence>
<organism evidence="1 2">
    <name type="scientific">Mycolicibacterium komossense</name>
    <dbReference type="NCBI Taxonomy" id="1779"/>
    <lineage>
        <taxon>Bacteria</taxon>
        <taxon>Bacillati</taxon>
        <taxon>Actinomycetota</taxon>
        <taxon>Actinomycetes</taxon>
        <taxon>Mycobacteriales</taxon>
        <taxon>Mycobacteriaceae</taxon>
        <taxon>Mycolicibacterium</taxon>
    </lineage>
</organism>
<evidence type="ECO:0000313" key="1">
    <source>
        <dbReference type="EMBL" id="MCV7229213.1"/>
    </source>
</evidence>
<gene>
    <name evidence="1" type="ORF">H7J73_24685</name>
</gene>
<dbReference type="EMBL" id="JACKTY010000040">
    <property type="protein sequence ID" value="MCV7229213.1"/>
    <property type="molecule type" value="Genomic_DNA"/>
</dbReference>
<protein>
    <submittedName>
        <fullName evidence="1">Uncharacterized protein</fullName>
    </submittedName>
</protein>
<accession>A0ABT3CI85</accession>
<dbReference type="Proteomes" id="UP001526201">
    <property type="component" value="Unassembled WGS sequence"/>
</dbReference>
<reference evidence="1 2" key="1">
    <citation type="journal article" date="2022" name="BMC Genomics">
        <title>Comparative genome analysis of mycobacteria focusing on tRNA and non-coding RNA.</title>
        <authorList>
            <person name="Behra P.R.K."/>
            <person name="Pettersson B.M.F."/>
            <person name="Ramesh M."/>
            <person name="Das S."/>
            <person name="Dasgupta S."/>
            <person name="Kirsebom L.A."/>
        </authorList>
    </citation>
    <scope>NUCLEOTIDE SEQUENCE [LARGE SCALE GENOMIC DNA]</scope>
    <source>
        <strain evidence="1 2">DSM 44078</strain>
    </source>
</reference>
<keyword evidence="2" id="KW-1185">Reference proteome</keyword>